<feature type="domain" description="Bacterial Ig" evidence="3">
    <location>
        <begin position="74"/>
        <end position="132"/>
    </location>
</feature>
<feature type="region of interest" description="Disordered" evidence="1">
    <location>
        <begin position="326"/>
        <end position="345"/>
    </location>
</feature>
<dbReference type="InterPro" id="IPR013783">
    <property type="entry name" value="Ig-like_fold"/>
</dbReference>
<evidence type="ECO:0000313" key="4">
    <source>
        <dbReference type="EMBL" id="GAA1777983.1"/>
    </source>
</evidence>
<accession>A0ABP4XE16</accession>
<keyword evidence="5" id="KW-1185">Reference proteome</keyword>
<reference evidence="5" key="1">
    <citation type="journal article" date="2019" name="Int. J. Syst. Evol. Microbiol.">
        <title>The Global Catalogue of Microorganisms (GCM) 10K type strain sequencing project: providing services to taxonomists for standard genome sequencing and annotation.</title>
        <authorList>
            <consortium name="The Broad Institute Genomics Platform"/>
            <consortium name="The Broad Institute Genome Sequencing Center for Infectious Disease"/>
            <person name="Wu L."/>
            <person name="Ma J."/>
        </authorList>
    </citation>
    <scope>NUCLEOTIDE SEQUENCE [LARGE SCALE GENOMIC DNA]</scope>
    <source>
        <strain evidence="5">JCM 14736</strain>
    </source>
</reference>
<keyword evidence="2" id="KW-1133">Transmembrane helix</keyword>
<gene>
    <name evidence="4" type="ORF">GCM10009768_03240</name>
</gene>
<feature type="transmembrane region" description="Helical" evidence="2">
    <location>
        <begin position="754"/>
        <end position="774"/>
    </location>
</feature>
<feature type="domain" description="Bacterial Ig" evidence="3">
    <location>
        <begin position="587"/>
        <end position="648"/>
    </location>
</feature>
<feature type="domain" description="Bacterial Ig" evidence="3">
    <location>
        <begin position="242"/>
        <end position="303"/>
    </location>
</feature>
<evidence type="ECO:0000259" key="3">
    <source>
        <dbReference type="Pfam" id="PF17936"/>
    </source>
</evidence>
<dbReference type="Gene3D" id="2.60.40.10">
    <property type="entry name" value="Immunoglobulins"/>
    <property type="match status" value="9"/>
</dbReference>
<proteinExistence type="predicted"/>
<dbReference type="Proteomes" id="UP001500851">
    <property type="component" value="Unassembled WGS sequence"/>
</dbReference>
<evidence type="ECO:0000313" key="5">
    <source>
        <dbReference type="Proteomes" id="UP001500851"/>
    </source>
</evidence>
<dbReference type="NCBIfam" id="NF033510">
    <property type="entry name" value="Ca_tandemer"/>
    <property type="match status" value="8"/>
</dbReference>
<evidence type="ECO:0000256" key="1">
    <source>
        <dbReference type="SAM" id="MobiDB-lite"/>
    </source>
</evidence>
<feature type="domain" description="Bacterial Ig" evidence="3">
    <location>
        <begin position="419"/>
        <end position="480"/>
    </location>
</feature>
<dbReference type="InterPro" id="IPR041498">
    <property type="entry name" value="Big_6"/>
</dbReference>
<feature type="domain" description="Bacterial Ig" evidence="3">
    <location>
        <begin position="668"/>
        <end position="734"/>
    </location>
</feature>
<keyword evidence="2" id="KW-0472">Membrane</keyword>
<sequence>MKDADGAVLGTTTVGADGKWSLTPEKDLANGKHAITAEQDANGAKSTASGSFEVKASASVAVTGPSGTVAGYRPTITGTGEPGASVTVKTDTGTNLGTVTVGADGKWSLVPVTNLSVGNRTVTATQNANGVETTATGSFEVKTPEAPVIGGPTGTIGNVRPTITGTGEPGAKIRVRLDNGAWYSSWITVGADGKWSVPVPKDLAEGAHGIDAEQQVNGHSRMANPKKFRIAVKVAVTGPSGTVTEARPKITGTGEPGSTITVKDEKGVVLGTATVGDGGDWSLTPSKDLANGTYQVTAEQTVGGVKTTSTGGFEVKVAEKAKVAVTGPTGTTNDPRPAITGTGQPGATVTVKDGNGEVLGTATVGSDGKWSVKPGTDLPEGAVSITAEQNAGGQTSSATGSFDVNIIDDLTVTGPTAGSTVDSKKPVVSGTAEPGAEITVKDKDGNVIGETVAGEDGKWTTPIGTLPTGPVEIVVTDNHGGSQNVDFIVPADKLIVTGPETGSTVDSKTPTVEGTGEPGAEITITDEDGNVIGETVVDENGNWSVTLPELGGGSTGITVTDNHGGSQDIDFEVPFENLVVTGPTPGSTVDSKKPVVSGTAEPGAEITVTDKNGNVIGETVAGEDGKWTTPIGTLPTGPAEIVVTDNHGGSQNVDFIVPAEELIVTAPAPEGDAKPTVDSKTPTVSGTGEPGAEITVTDEDGNVIGETVVDENGDWAVTLPELENGDHTITVADNLGGSKEVEFIVSAENGDEPMTAGSLAGVMLAGAAGLGLLIRRRQQAKVDA</sequence>
<feature type="region of interest" description="Disordered" evidence="1">
    <location>
        <begin position="144"/>
        <end position="167"/>
    </location>
</feature>
<dbReference type="EMBL" id="BAAAOB010000001">
    <property type="protein sequence ID" value="GAA1777983.1"/>
    <property type="molecule type" value="Genomic_DNA"/>
</dbReference>
<dbReference type="Pfam" id="PF17936">
    <property type="entry name" value="Big_6"/>
    <property type="match status" value="7"/>
</dbReference>
<comment type="caution">
    <text evidence="4">The sequence shown here is derived from an EMBL/GenBank/DDBJ whole genome shotgun (WGS) entry which is preliminary data.</text>
</comment>
<protein>
    <recommendedName>
        <fullName evidence="3">Bacterial Ig domain-containing protein</fullName>
    </recommendedName>
</protein>
<evidence type="ECO:0000256" key="2">
    <source>
        <dbReference type="SAM" id="Phobius"/>
    </source>
</evidence>
<organism evidence="4 5">
    <name type="scientific">Leucobacter iarius</name>
    <dbReference type="NCBI Taxonomy" id="333963"/>
    <lineage>
        <taxon>Bacteria</taxon>
        <taxon>Bacillati</taxon>
        <taxon>Actinomycetota</taxon>
        <taxon>Actinomycetes</taxon>
        <taxon>Micrococcales</taxon>
        <taxon>Microbacteriaceae</taxon>
        <taxon>Leucobacter</taxon>
    </lineage>
</organism>
<name>A0ABP4XE16_9MICO</name>
<feature type="domain" description="Bacterial Ig" evidence="3">
    <location>
        <begin position="338"/>
        <end position="399"/>
    </location>
</feature>
<feature type="domain" description="Bacterial Ig" evidence="3">
    <location>
        <begin position="503"/>
        <end position="564"/>
    </location>
</feature>
<feature type="region of interest" description="Disordered" evidence="1">
    <location>
        <begin position="669"/>
        <end position="692"/>
    </location>
</feature>
<keyword evidence="2" id="KW-0812">Transmembrane</keyword>